<keyword evidence="3" id="KW-1185">Reference proteome</keyword>
<dbReference type="RefSeq" id="WP_227540165.1">
    <property type="nucleotide sequence ID" value="NZ_JARXNK020000102.1"/>
</dbReference>
<dbReference type="InterPro" id="IPR050263">
    <property type="entry name" value="Bact_Fimbrial_Adh_Pro"/>
</dbReference>
<organism evidence="2 3">
    <name type="scientific">Raoultella lignicola</name>
    <dbReference type="NCBI Taxonomy" id="3040939"/>
    <lineage>
        <taxon>Bacteria</taxon>
        <taxon>Pseudomonadati</taxon>
        <taxon>Pseudomonadota</taxon>
        <taxon>Gammaproteobacteria</taxon>
        <taxon>Enterobacterales</taxon>
        <taxon>Enterobacteriaceae</taxon>
        <taxon>Klebsiella/Raoultella group</taxon>
        <taxon>Raoultella</taxon>
    </lineage>
</organism>
<gene>
    <name evidence="2" type="ORF">QFI96_009735</name>
</gene>
<dbReference type="PANTHER" id="PTHR33420">
    <property type="entry name" value="FIMBRIAL SUBUNIT ELFA-RELATED"/>
    <property type="match status" value="1"/>
</dbReference>
<dbReference type="Pfam" id="PF00419">
    <property type="entry name" value="Fimbrial"/>
    <property type="match status" value="1"/>
</dbReference>
<evidence type="ECO:0000259" key="1">
    <source>
        <dbReference type="Pfam" id="PF00419"/>
    </source>
</evidence>
<dbReference type="EMBL" id="JARXNK020000102">
    <property type="protein sequence ID" value="MEL0551981.1"/>
    <property type="molecule type" value="Genomic_DNA"/>
</dbReference>
<dbReference type="Proteomes" id="UP001312893">
    <property type="component" value="Unassembled WGS sequence"/>
</dbReference>
<dbReference type="SUPFAM" id="SSF49401">
    <property type="entry name" value="Bacterial adhesins"/>
    <property type="match status" value="1"/>
</dbReference>
<protein>
    <submittedName>
        <fullName evidence="2">Fimbrial protein</fullName>
    </submittedName>
</protein>
<dbReference type="InterPro" id="IPR036937">
    <property type="entry name" value="Adhesion_dom_fimbrial_sf"/>
</dbReference>
<dbReference type="Gene3D" id="2.60.40.1090">
    <property type="entry name" value="Fimbrial-type adhesion domain"/>
    <property type="match status" value="1"/>
</dbReference>
<reference evidence="2 3" key="1">
    <citation type="submission" date="2024-04" db="EMBL/GenBank/DDBJ databases">
        <title>Two novel Raoultella species associated with bleeding cankers of broadleaf hosts, Raoultella scottia sp. nov. and Raoultella lignicola sp. nov.</title>
        <authorList>
            <person name="Brady C.L."/>
        </authorList>
    </citation>
    <scope>NUCLEOTIDE SEQUENCE [LARGE SCALE GENOMIC DNA]</scope>
    <source>
        <strain evidence="2 3">TW_WC1a.1</strain>
    </source>
</reference>
<evidence type="ECO:0000313" key="3">
    <source>
        <dbReference type="Proteomes" id="UP001312893"/>
    </source>
</evidence>
<name>A0ABU9F882_9ENTR</name>
<accession>A0ABU9F882</accession>
<feature type="domain" description="Fimbrial-type adhesion" evidence="1">
    <location>
        <begin position="48"/>
        <end position="197"/>
    </location>
</feature>
<dbReference type="InterPro" id="IPR008966">
    <property type="entry name" value="Adhesion_dom_sf"/>
</dbReference>
<dbReference type="InterPro" id="IPR000259">
    <property type="entry name" value="Adhesion_dom_fimbrial"/>
</dbReference>
<dbReference type="PANTHER" id="PTHR33420:SF11">
    <property type="entry name" value="FIMBRIAL-LIKE PROTEIN"/>
    <property type="match status" value="1"/>
</dbReference>
<comment type="caution">
    <text evidence="2">The sequence shown here is derived from an EMBL/GenBank/DDBJ whole genome shotgun (WGS) entry which is preliminary data.</text>
</comment>
<proteinExistence type="predicted"/>
<sequence>MHLLKTFYQCDKGSAVMPGWRMLLLFIFLPSTWTLANTGNNAKTPGKMHLQGTIIEAACYVDHDDQDLTVEFNSISARDISGSPRNISAHDFSIHLLGCSLGDSQHPGSIFHSASITFYSVSDRQRKDHLSVKTDAGDLSITIFDKYGNPIQLGVPSPDYALNPGKNTLRFTAHLISEDGHISSGEFNANMHFVVNYL</sequence>
<evidence type="ECO:0000313" key="2">
    <source>
        <dbReference type="EMBL" id="MEL0551981.1"/>
    </source>
</evidence>